<feature type="compositionally biased region" description="Polar residues" evidence="1">
    <location>
        <begin position="10"/>
        <end position="21"/>
    </location>
</feature>
<name>A0A0F9TNK7_9ZZZZ</name>
<reference evidence="2" key="1">
    <citation type="journal article" date="2015" name="Nature">
        <title>Complex archaea that bridge the gap between prokaryotes and eukaryotes.</title>
        <authorList>
            <person name="Spang A."/>
            <person name="Saw J.H."/>
            <person name="Jorgensen S.L."/>
            <person name="Zaremba-Niedzwiedzka K."/>
            <person name="Martijn J."/>
            <person name="Lind A.E."/>
            <person name="van Eijk R."/>
            <person name="Schleper C."/>
            <person name="Guy L."/>
            <person name="Ettema T.J."/>
        </authorList>
    </citation>
    <scope>NUCLEOTIDE SEQUENCE</scope>
</reference>
<evidence type="ECO:0000256" key="1">
    <source>
        <dbReference type="SAM" id="MobiDB-lite"/>
    </source>
</evidence>
<dbReference type="AlphaFoldDB" id="A0A0F9TNK7"/>
<protein>
    <submittedName>
        <fullName evidence="2">Uncharacterized protein</fullName>
    </submittedName>
</protein>
<sequence>MNPEDAISMSLHSGTSDAAQSNERDQDGIEGITLPVHIAGSGKLDRLVGTARDAASDNKLKVYAKDWVHFAR</sequence>
<dbReference type="EMBL" id="LAZR01000224">
    <property type="protein sequence ID" value="KKN80859.1"/>
    <property type="molecule type" value="Genomic_DNA"/>
</dbReference>
<organism evidence="2">
    <name type="scientific">marine sediment metagenome</name>
    <dbReference type="NCBI Taxonomy" id="412755"/>
    <lineage>
        <taxon>unclassified sequences</taxon>
        <taxon>metagenomes</taxon>
        <taxon>ecological metagenomes</taxon>
    </lineage>
</organism>
<comment type="caution">
    <text evidence="2">The sequence shown here is derived from an EMBL/GenBank/DDBJ whole genome shotgun (WGS) entry which is preliminary data.</text>
</comment>
<gene>
    <name evidence="2" type="ORF">LCGC14_0325230</name>
</gene>
<proteinExistence type="predicted"/>
<evidence type="ECO:0000313" key="2">
    <source>
        <dbReference type="EMBL" id="KKN80859.1"/>
    </source>
</evidence>
<accession>A0A0F9TNK7</accession>
<feature type="region of interest" description="Disordered" evidence="1">
    <location>
        <begin position="1"/>
        <end position="29"/>
    </location>
</feature>